<gene>
    <name evidence="3" type="ORF">PG996_013337</name>
</gene>
<feature type="compositionally biased region" description="Basic and acidic residues" evidence="1">
    <location>
        <begin position="8"/>
        <end position="27"/>
    </location>
</feature>
<name>A0ABR1U7A0_9PEZI</name>
<dbReference type="InterPro" id="IPR052895">
    <property type="entry name" value="HetReg/Transcr_Mod"/>
</dbReference>
<dbReference type="EMBL" id="JAQQWM010000008">
    <property type="protein sequence ID" value="KAK8054036.1"/>
    <property type="molecule type" value="Genomic_DNA"/>
</dbReference>
<accession>A0ABR1U7A0</accession>
<sequence length="782" mass="88719">MSIQNASERARLYNERRCPPRNQERVSSRAKGSRRNRAFKYLPGRHDAGNRSSNGSARKDEVKKKFLRGAQRYSELKKTKLLYEYTPIEDNQIRLLYLHPATSYESDIHVKLRTHMDDEVGPEQPQQAYEALSYHWGSGPADAPIYLADKPMSHNPAHDDALAPTKDAHDKFHTGVRLYVRSNLDKALRYLRDKSDTVVLWIDALCINQYDECAEKVAQISKMHHIYRKASNVCIWLGDGMGEKGRDRRDDFSAAMDFVQRLVVSVANLDAFFSPEFAKYWSDLWDLMRSSWFSRRWVIQELALAREATVHCGTRFVPWSDFADAIGLFHCHSDQVRALFQRAKDFRIQQNYNAFNEQEPLGAQILVDAITNNVRKCLSGNTFEPVFGLETLVCSLTSFQAADPRDSVFALLNIAREATMPNDANTVGPPRPNYSLNLLEVYTDFLEWVVFSTGSLDILCRKWAAPEKKRREPRKHAPALVTLPSWIQTIGESAWKFPGQGTQGHPNENSLVGRPGRARYNASRGQPPGVRFGIRWREHAEPLRSRMGSAPPDVGTDSRICLALVRDPFPAGRGTAAHRLHTRGIVIATINWVSGREPMGTIYKECLVKGGWIVDRGPPNKVPDRLWRTLVADRDEDGNNTPTWYHMAALHCMSLADSNGHLRTSDLLDQEIQYRQRLPQVSIKYLKRVQAVTWNRKFIQGAPSDPGCDYREPVFGLGPPLTQAGDRVCVIFGCSVPCILRPRNGYHEFIGEAYVYGSMDGEAINMLGSAELQEKTEEFLIV</sequence>
<dbReference type="PANTHER" id="PTHR24148">
    <property type="entry name" value="ANKYRIN REPEAT DOMAIN-CONTAINING PROTEIN 39 HOMOLOG-RELATED"/>
    <property type="match status" value="1"/>
</dbReference>
<feature type="domain" description="Heterokaryon incompatibility" evidence="2">
    <location>
        <begin position="129"/>
        <end position="301"/>
    </location>
</feature>
<comment type="caution">
    <text evidence="3">The sequence shown here is derived from an EMBL/GenBank/DDBJ whole genome shotgun (WGS) entry which is preliminary data.</text>
</comment>
<dbReference type="Pfam" id="PF26639">
    <property type="entry name" value="Het-6_barrel"/>
    <property type="match status" value="1"/>
</dbReference>
<proteinExistence type="predicted"/>
<feature type="region of interest" description="Disordered" evidence="1">
    <location>
        <begin position="1"/>
        <end position="63"/>
    </location>
</feature>
<dbReference type="Proteomes" id="UP001446871">
    <property type="component" value="Unassembled WGS sequence"/>
</dbReference>
<keyword evidence="4" id="KW-1185">Reference proteome</keyword>
<evidence type="ECO:0000313" key="4">
    <source>
        <dbReference type="Proteomes" id="UP001446871"/>
    </source>
</evidence>
<protein>
    <recommendedName>
        <fullName evidence="2">Heterokaryon incompatibility domain-containing protein</fullName>
    </recommendedName>
</protein>
<reference evidence="3 4" key="1">
    <citation type="submission" date="2023-01" db="EMBL/GenBank/DDBJ databases">
        <title>Analysis of 21 Apiospora genomes using comparative genomics revels a genus with tremendous synthesis potential of carbohydrate active enzymes and secondary metabolites.</title>
        <authorList>
            <person name="Sorensen T."/>
        </authorList>
    </citation>
    <scope>NUCLEOTIDE SEQUENCE [LARGE SCALE GENOMIC DNA]</scope>
    <source>
        <strain evidence="3 4">CBS 83171</strain>
    </source>
</reference>
<evidence type="ECO:0000259" key="2">
    <source>
        <dbReference type="Pfam" id="PF06985"/>
    </source>
</evidence>
<organism evidence="3 4">
    <name type="scientific">Apiospora saccharicola</name>
    <dbReference type="NCBI Taxonomy" id="335842"/>
    <lineage>
        <taxon>Eukaryota</taxon>
        <taxon>Fungi</taxon>
        <taxon>Dikarya</taxon>
        <taxon>Ascomycota</taxon>
        <taxon>Pezizomycotina</taxon>
        <taxon>Sordariomycetes</taxon>
        <taxon>Xylariomycetidae</taxon>
        <taxon>Amphisphaeriales</taxon>
        <taxon>Apiosporaceae</taxon>
        <taxon>Apiospora</taxon>
    </lineage>
</organism>
<dbReference type="InterPro" id="IPR010730">
    <property type="entry name" value="HET"/>
</dbReference>
<dbReference type="Pfam" id="PF06985">
    <property type="entry name" value="HET"/>
    <property type="match status" value="1"/>
</dbReference>
<evidence type="ECO:0000313" key="3">
    <source>
        <dbReference type="EMBL" id="KAK8054036.1"/>
    </source>
</evidence>
<evidence type="ECO:0000256" key="1">
    <source>
        <dbReference type="SAM" id="MobiDB-lite"/>
    </source>
</evidence>
<dbReference type="PANTHER" id="PTHR24148:SF64">
    <property type="entry name" value="HETEROKARYON INCOMPATIBILITY DOMAIN-CONTAINING PROTEIN"/>
    <property type="match status" value="1"/>
</dbReference>